<evidence type="ECO:0000313" key="2">
    <source>
        <dbReference type="EMBL" id="OIT04829.1"/>
    </source>
</evidence>
<dbReference type="AlphaFoldDB" id="A0A1J6IIB3"/>
<dbReference type="Gramene" id="OIT04829">
    <property type="protein sequence ID" value="OIT04829"/>
    <property type="gene ID" value="A4A49_15305"/>
</dbReference>
<organism evidence="2 3">
    <name type="scientific">Nicotiana attenuata</name>
    <name type="common">Coyote tobacco</name>
    <dbReference type="NCBI Taxonomy" id="49451"/>
    <lineage>
        <taxon>Eukaryota</taxon>
        <taxon>Viridiplantae</taxon>
        <taxon>Streptophyta</taxon>
        <taxon>Embryophyta</taxon>
        <taxon>Tracheophyta</taxon>
        <taxon>Spermatophyta</taxon>
        <taxon>Magnoliopsida</taxon>
        <taxon>eudicotyledons</taxon>
        <taxon>Gunneridae</taxon>
        <taxon>Pentapetalae</taxon>
        <taxon>asterids</taxon>
        <taxon>lamiids</taxon>
        <taxon>Solanales</taxon>
        <taxon>Solanaceae</taxon>
        <taxon>Nicotianoideae</taxon>
        <taxon>Nicotianeae</taxon>
        <taxon>Nicotiana</taxon>
    </lineage>
</organism>
<name>A0A1J6IIB3_NICAT</name>
<feature type="region of interest" description="Disordered" evidence="1">
    <location>
        <begin position="1"/>
        <end position="149"/>
    </location>
</feature>
<reference evidence="2" key="1">
    <citation type="submission" date="2016-11" db="EMBL/GenBank/DDBJ databases">
        <title>The genome of Nicotiana attenuata.</title>
        <authorList>
            <person name="Xu S."/>
            <person name="Brockmoeller T."/>
            <person name="Gaquerel E."/>
            <person name="Navarro A."/>
            <person name="Kuhl H."/>
            <person name="Gase K."/>
            <person name="Ling Z."/>
            <person name="Zhou W."/>
            <person name="Kreitzer C."/>
            <person name="Stanke M."/>
            <person name="Tang H."/>
            <person name="Lyons E."/>
            <person name="Pandey P."/>
            <person name="Pandey S.P."/>
            <person name="Timmermann B."/>
            <person name="Baldwin I.T."/>
        </authorList>
    </citation>
    <scope>NUCLEOTIDE SEQUENCE [LARGE SCALE GENOMIC DNA]</scope>
    <source>
        <strain evidence="2">UT</strain>
    </source>
</reference>
<feature type="compositionally biased region" description="Polar residues" evidence="1">
    <location>
        <begin position="95"/>
        <end position="129"/>
    </location>
</feature>
<sequence>MAVEDFSKRKLTEDSDDDDMPLVFKRSSATSKFNHSNSSSQKHDGRVGRQVSDVRSPNGQIAKTVTSAKASPAVSPLASPKASPSSGRTSEKFSLPNSRPSPSAVYQSHDINQHKSNTVAQEVKPTTVQPKLEANDDAEDDKPLSSAIPIMPSKYLDQHLLQF</sequence>
<dbReference type="Proteomes" id="UP000187609">
    <property type="component" value="Unassembled WGS sequence"/>
</dbReference>
<feature type="compositionally biased region" description="Basic and acidic residues" evidence="1">
    <location>
        <begin position="1"/>
        <end position="13"/>
    </location>
</feature>
<keyword evidence="3" id="KW-1185">Reference proteome</keyword>
<evidence type="ECO:0000256" key="1">
    <source>
        <dbReference type="SAM" id="MobiDB-lite"/>
    </source>
</evidence>
<feature type="compositionally biased region" description="Polar residues" evidence="1">
    <location>
        <begin position="27"/>
        <end position="40"/>
    </location>
</feature>
<feature type="compositionally biased region" description="Polar residues" evidence="1">
    <location>
        <begin position="53"/>
        <end position="66"/>
    </location>
</feature>
<feature type="compositionally biased region" description="Low complexity" evidence="1">
    <location>
        <begin position="67"/>
        <end position="86"/>
    </location>
</feature>
<comment type="caution">
    <text evidence="2">The sequence shown here is derived from an EMBL/GenBank/DDBJ whole genome shotgun (WGS) entry which is preliminary data.</text>
</comment>
<evidence type="ECO:0000313" key="3">
    <source>
        <dbReference type="Proteomes" id="UP000187609"/>
    </source>
</evidence>
<dbReference type="EMBL" id="MJEQ01037185">
    <property type="protein sequence ID" value="OIT04829.1"/>
    <property type="molecule type" value="Genomic_DNA"/>
</dbReference>
<gene>
    <name evidence="2" type="ORF">A4A49_15305</name>
</gene>
<protein>
    <submittedName>
        <fullName evidence="2">Uncharacterized protein</fullName>
    </submittedName>
</protein>
<proteinExistence type="predicted"/>
<accession>A0A1J6IIB3</accession>
<dbReference type="STRING" id="49451.A0A1J6IIB3"/>